<name>X1CSU3_9ZZZZ</name>
<proteinExistence type="predicted"/>
<dbReference type="InterPro" id="IPR037185">
    <property type="entry name" value="EmrE-like"/>
</dbReference>
<keyword evidence="1" id="KW-1133">Transmembrane helix</keyword>
<gene>
    <name evidence="2" type="ORF">S01H4_59824</name>
</gene>
<feature type="transmembrane region" description="Helical" evidence="1">
    <location>
        <begin position="56"/>
        <end position="75"/>
    </location>
</feature>
<evidence type="ECO:0008006" key="3">
    <source>
        <dbReference type="Google" id="ProtNLM"/>
    </source>
</evidence>
<dbReference type="SUPFAM" id="SSF103481">
    <property type="entry name" value="Multidrug resistance efflux transporter EmrE"/>
    <property type="match status" value="1"/>
</dbReference>
<dbReference type="AlphaFoldDB" id="X1CSU3"/>
<feature type="transmembrane region" description="Helical" evidence="1">
    <location>
        <begin position="30"/>
        <end position="50"/>
    </location>
</feature>
<sequence length="84" mass="9191">LYFTLATFIFALLTLLITQYAFTKAKANQVVPCFTSTSIILASLMSILALDGSISWIQVIGIIIIVIGIILISAFHKESENLTK</sequence>
<keyword evidence="1" id="KW-0472">Membrane</keyword>
<dbReference type="EMBL" id="BART01035152">
    <property type="protein sequence ID" value="GAH11506.1"/>
    <property type="molecule type" value="Genomic_DNA"/>
</dbReference>
<evidence type="ECO:0000313" key="2">
    <source>
        <dbReference type="EMBL" id="GAH11506.1"/>
    </source>
</evidence>
<reference evidence="2" key="1">
    <citation type="journal article" date="2014" name="Front. Microbiol.">
        <title>High frequency of phylogenetically diverse reductive dehalogenase-homologous genes in deep subseafloor sedimentary metagenomes.</title>
        <authorList>
            <person name="Kawai M."/>
            <person name="Futagami T."/>
            <person name="Toyoda A."/>
            <person name="Takaki Y."/>
            <person name="Nishi S."/>
            <person name="Hori S."/>
            <person name="Arai W."/>
            <person name="Tsubouchi T."/>
            <person name="Morono Y."/>
            <person name="Uchiyama I."/>
            <person name="Ito T."/>
            <person name="Fujiyama A."/>
            <person name="Inagaki F."/>
            <person name="Takami H."/>
        </authorList>
    </citation>
    <scope>NUCLEOTIDE SEQUENCE</scope>
    <source>
        <strain evidence="2">Expedition CK06-06</strain>
    </source>
</reference>
<keyword evidence="1" id="KW-0812">Transmembrane</keyword>
<dbReference type="Gene3D" id="1.10.3730.20">
    <property type="match status" value="1"/>
</dbReference>
<feature type="transmembrane region" description="Helical" evidence="1">
    <location>
        <begin position="6"/>
        <end position="23"/>
    </location>
</feature>
<feature type="non-terminal residue" evidence="2">
    <location>
        <position position="1"/>
    </location>
</feature>
<evidence type="ECO:0000256" key="1">
    <source>
        <dbReference type="SAM" id="Phobius"/>
    </source>
</evidence>
<accession>X1CSU3</accession>
<protein>
    <recommendedName>
        <fullName evidence="3">EamA domain-containing protein</fullName>
    </recommendedName>
</protein>
<comment type="caution">
    <text evidence="2">The sequence shown here is derived from an EMBL/GenBank/DDBJ whole genome shotgun (WGS) entry which is preliminary data.</text>
</comment>
<organism evidence="2">
    <name type="scientific">marine sediment metagenome</name>
    <dbReference type="NCBI Taxonomy" id="412755"/>
    <lineage>
        <taxon>unclassified sequences</taxon>
        <taxon>metagenomes</taxon>
        <taxon>ecological metagenomes</taxon>
    </lineage>
</organism>